<dbReference type="PRINTS" id="PR00113">
    <property type="entry name" value="ALKPHPHTASE"/>
</dbReference>
<dbReference type="PANTHER" id="PTHR11596">
    <property type="entry name" value="ALKALINE PHOSPHATASE"/>
    <property type="match status" value="1"/>
</dbReference>
<reference evidence="12" key="1">
    <citation type="journal article" date="2019" name="Int. J. Syst. Evol. Microbiol.">
        <title>The Global Catalogue of Microorganisms (GCM) 10K type strain sequencing project: providing services to taxonomists for standard genome sequencing and annotation.</title>
        <authorList>
            <consortium name="The Broad Institute Genomics Platform"/>
            <consortium name="The Broad Institute Genome Sequencing Center for Infectious Disease"/>
            <person name="Wu L."/>
            <person name="Ma J."/>
        </authorList>
    </citation>
    <scope>NUCLEOTIDE SEQUENCE [LARGE SCALE GENOMIC DNA]</scope>
    <source>
        <strain evidence="12">CGMCC-1.15741</strain>
    </source>
</reference>
<comment type="caution">
    <text evidence="11">The sequence shown here is derived from an EMBL/GenBank/DDBJ whole genome shotgun (WGS) entry which is preliminary data.</text>
</comment>
<evidence type="ECO:0000256" key="9">
    <source>
        <dbReference type="RuleBase" id="RU003946"/>
    </source>
</evidence>
<organism evidence="11 12">
    <name type="scientific">Ponticaulis profundi</name>
    <dbReference type="NCBI Taxonomy" id="2665222"/>
    <lineage>
        <taxon>Bacteria</taxon>
        <taxon>Pseudomonadati</taxon>
        <taxon>Pseudomonadota</taxon>
        <taxon>Alphaproteobacteria</taxon>
        <taxon>Hyphomonadales</taxon>
        <taxon>Hyphomonadaceae</taxon>
        <taxon>Ponticaulis</taxon>
    </lineage>
</organism>
<comment type="similarity">
    <text evidence="3 9">Belongs to the alkaline phosphatase family.</text>
</comment>
<protein>
    <submittedName>
        <fullName evidence="11">Alkaline phosphatase</fullName>
    </submittedName>
</protein>
<name>A0ABW1S7J8_9PROT</name>
<dbReference type="Pfam" id="PF00245">
    <property type="entry name" value="Alk_phosphatase"/>
    <property type="match status" value="1"/>
</dbReference>
<evidence type="ECO:0000313" key="12">
    <source>
        <dbReference type="Proteomes" id="UP001596303"/>
    </source>
</evidence>
<dbReference type="CDD" id="cd16012">
    <property type="entry name" value="ALP"/>
    <property type="match status" value="1"/>
</dbReference>
<dbReference type="Gene3D" id="3.40.720.10">
    <property type="entry name" value="Alkaline Phosphatase, subunit A"/>
    <property type="match status" value="1"/>
</dbReference>
<feature type="chain" id="PRO_5047343535" evidence="10">
    <location>
        <begin position="29"/>
        <end position="521"/>
    </location>
</feature>
<proteinExistence type="inferred from homology"/>
<evidence type="ECO:0000256" key="7">
    <source>
        <dbReference type="ARBA" id="ARBA00022833"/>
    </source>
</evidence>
<gene>
    <name evidence="11" type="ORF">ACFQDM_05340</name>
</gene>
<keyword evidence="5" id="KW-0479">Metal-binding</keyword>
<feature type="signal peptide" evidence="10">
    <location>
        <begin position="1"/>
        <end position="28"/>
    </location>
</feature>
<dbReference type="SUPFAM" id="SSF53649">
    <property type="entry name" value="Alkaline phosphatase-like"/>
    <property type="match status" value="1"/>
</dbReference>
<dbReference type="InterPro" id="IPR001952">
    <property type="entry name" value="Alkaline_phosphatase"/>
</dbReference>
<dbReference type="RefSeq" id="WP_377376468.1">
    <property type="nucleotide sequence ID" value="NZ_JBHSSW010000005.1"/>
</dbReference>
<dbReference type="PROSITE" id="PS51257">
    <property type="entry name" value="PROKAR_LIPOPROTEIN"/>
    <property type="match status" value="1"/>
</dbReference>
<evidence type="ECO:0000256" key="5">
    <source>
        <dbReference type="ARBA" id="ARBA00022723"/>
    </source>
</evidence>
<evidence type="ECO:0000256" key="2">
    <source>
        <dbReference type="ARBA" id="ARBA00001947"/>
    </source>
</evidence>
<evidence type="ECO:0000256" key="8">
    <source>
        <dbReference type="ARBA" id="ARBA00022842"/>
    </source>
</evidence>
<accession>A0ABW1S7J8</accession>
<keyword evidence="4" id="KW-0597">Phosphoprotein</keyword>
<dbReference type="InterPro" id="IPR018299">
    <property type="entry name" value="Alkaline_phosphatase_AS"/>
</dbReference>
<evidence type="ECO:0000256" key="3">
    <source>
        <dbReference type="ARBA" id="ARBA00005984"/>
    </source>
</evidence>
<comment type="cofactor">
    <cofactor evidence="2">
        <name>Zn(2+)</name>
        <dbReference type="ChEBI" id="CHEBI:29105"/>
    </cofactor>
</comment>
<sequence>MKPALLMTTLLAGLAVVGCATQSTPVQTAETVPAETNNRVAVQPVQAGDSYYETAYARVKAREAEKAPQKAKNVILFVGDGMGISTITAGRIYAGQKQGLDGESYQLAFEQMPNVALSKTYSNDAQISDSASTATALVSGVKVNSRTLGLTKDARYSNCASSEGNAVQTIFELAEAQGLATGVVSTARITHATPGSTYTKSANRDWEDDASMGDQAAAGCADIARQLIDWPAGDGFEVVLGGGRRHFLPSDAVDPEYADQTGRRADGANLIDEWTAKSDDHVFVYDQAGFDAIDFKSNTRVLGLFEPSHMQFNLDRTKDSAGEPTLAELTRAAIDRVSMNDDGFVLMIEAGRIDHGHHAGNAKRALEDVYALDEAVKMALSLTDPEETLIIVTADHSHVFTMAGYAARGNPILGKSAYGIGSFAKGGDGLPYTTLGYMNGPGAVCSTSEAGEIVCNRPDITDVDTEADDYQQQALIPMGSETHGGEDVAFFATGPGSELVSGVMEQNEAFQVMAISLGLIE</sequence>
<evidence type="ECO:0000256" key="6">
    <source>
        <dbReference type="ARBA" id="ARBA00022801"/>
    </source>
</evidence>
<dbReference type="PANTHER" id="PTHR11596:SF5">
    <property type="entry name" value="ALKALINE PHOSPHATASE"/>
    <property type="match status" value="1"/>
</dbReference>
<dbReference type="InterPro" id="IPR017850">
    <property type="entry name" value="Alkaline_phosphatase_core_sf"/>
</dbReference>
<comment type="cofactor">
    <cofactor evidence="1">
        <name>Mg(2+)</name>
        <dbReference type="ChEBI" id="CHEBI:18420"/>
    </cofactor>
</comment>
<dbReference type="SMART" id="SM00098">
    <property type="entry name" value="alkPPc"/>
    <property type="match status" value="1"/>
</dbReference>
<evidence type="ECO:0000256" key="1">
    <source>
        <dbReference type="ARBA" id="ARBA00001946"/>
    </source>
</evidence>
<keyword evidence="7" id="KW-0862">Zinc</keyword>
<dbReference type="EMBL" id="JBHSSW010000005">
    <property type="protein sequence ID" value="MFC6197489.1"/>
    <property type="molecule type" value="Genomic_DNA"/>
</dbReference>
<keyword evidence="10" id="KW-0732">Signal</keyword>
<dbReference type="PROSITE" id="PS00123">
    <property type="entry name" value="ALKALINE_PHOSPHATASE"/>
    <property type="match status" value="1"/>
</dbReference>
<dbReference type="Proteomes" id="UP001596303">
    <property type="component" value="Unassembled WGS sequence"/>
</dbReference>
<keyword evidence="12" id="KW-1185">Reference proteome</keyword>
<keyword evidence="8" id="KW-0460">Magnesium</keyword>
<keyword evidence="6" id="KW-0378">Hydrolase</keyword>
<evidence type="ECO:0000313" key="11">
    <source>
        <dbReference type="EMBL" id="MFC6197489.1"/>
    </source>
</evidence>
<evidence type="ECO:0000256" key="10">
    <source>
        <dbReference type="SAM" id="SignalP"/>
    </source>
</evidence>
<evidence type="ECO:0000256" key="4">
    <source>
        <dbReference type="ARBA" id="ARBA00022553"/>
    </source>
</evidence>